<dbReference type="InterPro" id="IPR003838">
    <property type="entry name" value="ABC3_permease_C"/>
</dbReference>
<dbReference type="RefSeq" id="WP_306997020.1">
    <property type="nucleotide sequence ID" value="NZ_JAUSUT010000001.1"/>
</dbReference>
<dbReference type="EMBL" id="JAUSUT010000001">
    <property type="protein sequence ID" value="MDQ0382101.1"/>
    <property type="molecule type" value="Genomic_DNA"/>
</dbReference>
<comment type="caution">
    <text evidence="9">The sequence shown here is derived from an EMBL/GenBank/DDBJ whole genome shotgun (WGS) entry which is preliminary data.</text>
</comment>
<sequence length="189" mass="18837">MLPESLGGAEFLLPQGVVRLAPGADAAAVRAHLATRGEVTTVDDYLAAAGSRQQDTGNGIMTVIMGPAGLYALIAVINAVVIAAADRRREFAVARVTGLTRGQVVRSAVLESGAVTGIGLVLGGLAAALTLIGISSATGRVTGQTVLVVPWGLIAVVVAGAFAVTGVTSLWTALSATRPNPVSLTGAAE</sequence>
<evidence type="ECO:0000256" key="1">
    <source>
        <dbReference type="ARBA" id="ARBA00004651"/>
    </source>
</evidence>
<feature type="transmembrane region" description="Helical" evidence="7">
    <location>
        <begin position="146"/>
        <end position="174"/>
    </location>
</feature>
<proteinExistence type="inferred from homology"/>
<keyword evidence="10" id="KW-1185">Reference proteome</keyword>
<keyword evidence="5 7" id="KW-0472">Membrane</keyword>
<protein>
    <submittedName>
        <fullName evidence="9">ABC-type antimicrobial peptide transport system permease subunit</fullName>
    </submittedName>
</protein>
<evidence type="ECO:0000256" key="3">
    <source>
        <dbReference type="ARBA" id="ARBA00022692"/>
    </source>
</evidence>
<keyword evidence="3 7" id="KW-0812">Transmembrane</keyword>
<feature type="transmembrane region" description="Helical" evidence="7">
    <location>
        <begin position="114"/>
        <end position="134"/>
    </location>
</feature>
<keyword evidence="2" id="KW-1003">Cell membrane</keyword>
<evidence type="ECO:0000256" key="6">
    <source>
        <dbReference type="ARBA" id="ARBA00038076"/>
    </source>
</evidence>
<reference evidence="9 10" key="1">
    <citation type="submission" date="2023-07" db="EMBL/GenBank/DDBJ databases">
        <title>Sequencing the genomes of 1000 actinobacteria strains.</title>
        <authorList>
            <person name="Klenk H.-P."/>
        </authorList>
    </citation>
    <scope>NUCLEOTIDE SEQUENCE [LARGE SCALE GENOMIC DNA]</scope>
    <source>
        <strain evidence="9 10">DSM 45805</strain>
    </source>
</reference>
<accession>A0ABU0F4K8</accession>
<evidence type="ECO:0000313" key="10">
    <source>
        <dbReference type="Proteomes" id="UP001229651"/>
    </source>
</evidence>
<dbReference type="Proteomes" id="UP001229651">
    <property type="component" value="Unassembled WGS sequence"/>
</dbReference>
<gene>
    <name evidence="9" type="ORF">FB470_006095</name>
</gene>
<evidence type="ECO:0000256" key="5">
    <source>
        <dbReference type="ARBA" id="ARBA00023136"/>
    </source>
</evidence>
<feature type="transmembrane region" description="Helical" evidence="7">
    <location>
        <begin position="60"/>
        <end position="85"/>
    </location>
</feature>
<comment type="subcellular location">
    <subcellularLocation>
        <location evidence="1">Cell membrane</location>
        <topology evidence="1">Multi-pass membrane protein</topology>
    </subcellularLocation>
</comment>
<name>A0ABU0F4K8_9PSEU</name>
<evidence type="ECO:0000259" key="8">
    <source>
        <dbReference type="Pfam" id="PF02687"/>
    </source>
</evidence>
<evidence type="ECO:0000256" key="2">
    <source>
        <dbReference type="ARBA" id="ARBA00022475"/>
    </source>
</evidence>
<dbReference type="Pfam" id="PF02687">
    <property type="entry name" value="FtsX"/>
    <property type="match status" value="1"/>
</dbReference>
<keyword evidence="4 7" id="KW-1133">Transmembrane helix</keyword>
<organism evidence="9 10">
    <name type="scientific">Amycolatopsis thermophila</name>
    <dbReference type="NCBI Taxonomy" id="206084"/>
    <lineage>
        <taxon>Bacteria</taxon>
        <taxon>Bacillati</taxon>
        <taxon>Actinomycetota</taxon>
        <taxon>Actinomycetes</taxon>
        <taxon>Pseudonocardiales</taxon>
        <taxon>Pseudonocardiaceae</taxon>
        <taxon>Amycolatopsis</taxon>
    </lineage>
</organism>
<comment type="similarity">
    <text evidence="6">Belongs to the ABC-4 integral membrane protein family.</text>
</comment>
<evidence type="ECO:0000256" key="4">
    <source>
        <dbReference type="ARBA" id="ARBA00022989"/>
    </source>
</evidence>
<feature type="domain" description="ABC3 transporter permease C-terminal" evidence="8">
    <location>
        <begin position="70"/>
        <end position="181"/>
    </location>
</feature>
<dbReference type="InterPro" id="IPR050250">
    <property type="entry name" value="Macrolide_Exporter_MacB"/>
</dbReference>
<evidence type="ECO:0000313" key="9">
    <source>
        <dbReference type="EMBL" id="MDQ0382101.1"/>
    </source>
</evidence>
<dbReference type="PANTHER" id="PTHR30572">
    <property type="entry name" value="MEMBRANE COMPONENT OF TRANSPORTER-RELATED"/>
    <property type="match status" value="1"/>
</dbReference>
<evidence type="ECO:0000256" key="7">
    <source>
        <dbReference type="SAM" id="Phobius"/>
    </source>
</evidence>
<dbReference type="PANTHER" id="PTHR30572:SF4">
    <property type="entry name" value="ABC TRANSPORTER PERMEASE YTRF"/>
    <property type="match status" value="1"/>
</dbReference>